<dbReference type="AlphaFoldDB" id="A0AAV0BCZ0"/>
<dbReference type="EMBL" id="CALTRL010005202">
    <property type="protein sequence ID" value="CAH7684127.1"/>
    <property type="molecule type" value="Genomic_DNA"/>
</dbReference>
<keyword evidence="2" id="KW-1185">Reference proteome</keyword>
<reference evidence="1" key="1">
    <citation type="submission" date="2022-06" db="EMBL/GenBank/DDBJ databases">
        <authorList>
            <consortium name="SYNGENTA / RWTH Aachen University"/>
        </authorList>
    </citation>
    <scope>NUCLEOTIDE SEQUENCE</scope>
</reference>
<accession>A0AAV0BCZ0</accession>
<dbReference type="Proteomes" id="UP001153365">
    <property type="component" value="Unassembled WGS sequence"/>
</dbReference>
<protein>
    <submittedName>
        <fullName evidence="1">Expressed protein</fullName>
    </submittedName>
</protein>
<comment type="caution">
    <text evidence="1">The sequence shown here is derived from an EMBL/GenBank/DDBJ whole genome shotgun (WGS) entry which is preliminary data.</text>
</comment>
<name>A0AAV0BCZ0_PHAPC</name>
<proteinExistence type="predicted"/>
<gene>
    <name evidence="1" type="ORF">PPACK8108_LOCUS18142</name>
</gene>
<evidence type="ECO:0000313" key="2">
    <source>
        <dbReference type="Proteomes" id="UP001153365"/>
    </source>
</evidence>
<feature type="non-terminal residue" evidence="1">
    <location>
        <position position="92"/>
    </location>
</feature>
<organism evidence="1 2">
    <name type="scientific">Phakopsora pachyrhizi</name>
    <name type="common">Asian soybean rust disease fungus</name>
    <dbReference type="NCBI Taxonomy" id="170000"/>
    <lineage>
        <taxon>Eukaryota</taxon>
        <taxon>Fungi</taxon>
        <taxon>Dikarya</taxon>
        <taxon>Basidiomycota</taxon>
        <taxon>Pucciniomycotina</taxon>
        <taxon>Pucciniomycetes</taxon>
        <taxon>Pucciniales</taxon>
        <taxon>Phakopsoraceae</taxon>
        <taxon>Phakopsora</taxon>
    </lineage>
</organism>
<sequence>MRVLILLFTEKLVFLLSSKTLSYKARKKKLHFLIWVYQTLFFLTNAKAKIIGSKNNRKEFNGHCIVLKVGTDASLRQTSRTAQKILSKRYMV</sequence>
<evidence type="ECO:0000313" key="1">
    <source>
        <dbReference type="EMBL" id="CAH7684127.1"/>
    </source>
</evidence>